<dbReference type="SUPFAM" id="SSF161098">
    <property type="entry name" value="MetI-like"/>
    <property type="match status" value="1"/>
</dbReference>
<feature type="transmembrane region" description="Helical" evidence="7">
    <location>
        <begin position="32"/>
        <end position="56"/>
    </location>
</feature>
<dbReference type="Pfam" id="PF00528">
    <property type="entry name" value="BPD_transp_1"/>
    <property type="match status" value="1"/>
</dbReference>
<comment type="caution">
    <text evidence="9">The sequence shown here is derived from an EMBL/GenBank/DDBJ whole genome shotgun (WGS) entry which is preliminary data.</text>
</comment>
<feature type="domain" description="ABC transmembrane type-1" evidence="8">
    <location>
        <begin position="107"/>
        <end position="299"/>
    </location>
</feature>
<dbReference type="CDD" id="cd06261">
    <property type="entry name" value="TM_PBP2"/>
    <property type="match status" value="1"/>
</dbReference>
<dbReference type="AlphaFoldDB" id="A0AAE3KE92"/>
<keyword evidence="5 7" id="KW-1133">Transmembrane helix</keyword>
<evidence type="ECO:0000256" key="7">
    <source>
        <dbReference type="RuleBase" id="RU363032"/>
    </source>
</evidence>
<dbReference type="EMBL" id="JAMTCK010000001">
    <property type="protein sequence ID" value="MCP2163610.1"/>
    <property type="molecule type" value="Genomic_DNA"/>
</dbReference>
<feature type="transmembrane region" description="Helical" evidence="7">
    <location>
        <begin position="111"/>
        <end position="137"/>
    </location>
</feature>
<sequence length="314" mass="33041">MSETALPQPSALAAQNRSVPAAIWRMLRTDRWALAGALTIALLGLLAVGADVLTAIEGQDPFSYHTDALDPATGGPAGVLGGISGTHWFGVEPLTGRDLFAIVAHGARTSFLIGLAATAVSVLLGVLLGVSAGYLGGWYDRLVTWTADVLLGFPYLVFMIALGVVVPASVPRPLLLIVVIGLFGWPTHARIVRAQTLSLKERKFVSAARAFGAGPWHVFTVELLPNLWAPITVMATLSIPGKIGVEAALSFLGVGIPPPTPSWGRTISDAIDWVRSDPMYLILPGAALFLATWAFNVLGDGLRDALDPRTGVRG</sequence>
<evidence type="ECO:0000256" key="4">
    <source>
        <dbReference type="ARBA" id="ARBA00022692"/>
    </source>
</evidence>
<organism evidence="9 10">
    <name type="scientific">Goodfellowiella coeruleoviolacea</name>
    <dbReference type="NCBI Taxonomy" id="334858"/>
    <lineage>
        <taxon>Bacteria</taxon>
        <taxon>Bacillati</taxon>
        <taxon>Actinomycetota</taxon>
        <taxon>Actinomycetes</taxon>
        <taxon>Pseudonocardiales</taxon>
        <taxon>Pseudonocardiaceae</taxon>
        <taxon>Goodfellowiella</taxon>
    </lineage>
</organism>
<evidence type="ECO:0000256" key="2">
    <source>
        <dbReference type="ARBA" id="ARBA00022448"/>
    </source>
</evidence>
<dbReference type="GO" id="GO:0005886">
    <property type="term" value="C:plasma membrane"/>
    <property type="evidence" value="ECO:0007669"/>
    <property type="project" value="UniProtKB-SubCell"/>
</dbReference>
<dbReference type="InterPro" id="IPR050366">
    <property type="entry name" value="BP-dependent_transpt_permease"/>
</dbReference>
<gene>
    <name evidence="9" type="ORF">LX83_000450</name>
</gene>
<dbReference type="Proteomes" id="UP001206128">
    <property type="component" value="Unassembled WGS sequence"/>
</dbReference>
<evidence type="ECO:0000259" key="8">
    <source>
        <dbReference type="PROSITE" id="PS50928"/>
    </source>
</evidence>
<evidence type="ECO:0000313" key="10">
    <source>
        <dbReference type="Proteomes" id="UP001206128"/>
    </source>
</evidence>
<evidence type="ECO:0000256" key="3">
    <source>
        <dbReference type="ARBA" id="ARBA00022475"/>
    </source>
</evidence>
<keyword evidence="6 7" id="KW-0472">Membrane</keyword>
<proteinExistence type="inferred from homology"/>
<keyword evidence="2 7" id="KW-0813">Transport</keyword>
<dbReference type="PROSITE" id="PS50928">
    <property type="entry name" value="ABC_TM1"/>
    <property type="match status" value="1"/>
</dbReference>
<evidence type="ECO:0000256" key="5">
    <source>
        <dbReference type="ARBA" id="ARBA00022989"/>
    </source>
</evidence>
<accession>A0AAE3KE92</accession>
<evidence type="ECO:0000256" key="1">
    <source>
        <dbReference type="ARBA" id="ARBA00004651"/>
    </source>
</evidence>
<keyword evidence="3" id="KW-1003">Cell membrane</keyword>
<keyword evidence="4 7" id="KW-0812">Transmembrane</keyword>
<dbReference type="InterPro" id="IPR035906">
    <property type="entry name" value="MetI-like_sf"/>
</dbReference>
<comment type="similarity">
    <text evidence="7">Belongs to the binding-protein-dependent transport system permease family.</text>
</comment>
<protein>
    <submittedName>
        <fullName evidence="9">Peptide/nickel transport system permease protein</fullName>
    </submittedName>
</protein>
<dbReference type="Gene3D" id="1.10.3720.10">
    <property type="entry name" value="MetI-like"/>
    <property type="match status" value="1"/>
</dbReference>
<dbReference type="PANTHER" id="PTHR43386:SF1">
    <property type="entry name" value="D,D-DIPEPTIDE TRANSPORT SYSTEM PERMEASE PROTEIN DDPC-RELATED"/>
    <property type="match status" value="1"/>
</dbReference>
<dbReference type="InterPro" id="IPR000515">
    <property type="entry name" value="MetI-like"/>
</dbReference>
<feature type="transmembrane region" description="Helical" evidence="7">
    <location>
        <begin position="149"/>
        <end position="168"/>
    </location>
</feature>
<feature type="transmembrane region" description="Helical" evidence="7">
    <location>
        <begin position="174"/>
        <end position="192"/>
    </location>
</feature>
<comment type="subcellular location">
    <subcellularLocation>
        <location evidence="1 7">Cell membrane</location>
        <topology evidence="1 7">Multi-pass membrane protein</topology>
    </subcellularLocation>
</comment>
<reference evidence="9" key="1">
    <citation type="submission" date="2022-06" db="EMBL/GenBank/DDBJ databases">
        <title>Genomic Encyclopedia of Archaeal and Bacterial Type Strains, Phase II (KMG-II): from individual species to whole genera.</title>
        <authorList>
            <person name="Goeker M."/>
        </authorList>
    </citation>
    <scope>NUCLEOTIDE SEQUENCE</scope>
    <source>
        <strain evidence="9">DSM 43935</strain>
    </source>
</reference>
<feature type="transmembrane region" description="Helical" evidence="7">
    <location>
        <begin position="280"/>
        <end position="299"/>
    </location>
</feature>
<name>A0AAE3KE92_9PSEU</name>
<dbReference type="PANTHER" id="PTHR43386">
    <property type="entry name" value="OLIGOPEPTIDE TRANSPORT SYSTEM PERMEASE PROTEIN APPC"/>
    <property type="match status" value="1"/>
</dbReference>
<dbReference type="GO" id="GO:0055085">
    <property type="term" value="P:transmembrane transport"/>
    <property type="evidence" value="ECO:0007669"/>
    <property type="project" value="InterPro"/>
</dbReference>
<keyword evidence="10" id="KW-1185">Reference proteome</keyword>
<evidence type="ECO:0000256" key="6">
    <source>
        <dbReference type="ARBA" id="ARBA00023136"/>
    </source>
</evidence>
<evidence type="ECO:0000313" key="9">
    <source>
        <dbReference type="EMBL" id="MCP2163610.1"/>
    </source>
</evidence>